<dbReference type="CDD" id="cd11476">
    <property type="entry name" value="SLC5sbd_DUR3"/>
    <property type="match status" value="1"/>
</dbReference>
<feature type="transmembrane region" description="Helical" evidence="16">
    <location>
        <begin position="492"/>
        <end position="513"/>
    </location>
</feature>
<dbReference type="CDD" id="cd00862">
    <property type="entry name" value="ProRS_anticodon_zinc"/>
    <property type="match status" value="1"/>
</dbReference>
<feature type="transmembrane region" description="Helical" evidence="16">
    <location>
        <begin position="130"/>
        <end position="152"/>
    </location>
</feature>
<evidence type="ECO:0000256" key="11">
    <source>
        <dbReference type="ARBA" id="ARBA00023136"/>
    </source>
</evidence>
<keyword evidence="8" id="KW-0067">ATP-binding</keyword>
<evidence type="ECO:0000256" key="3">
    <source>
        <dbReference type="ARBA" id="ARBA00008226"/>
    </source>
</evidence>
<dbReference type="InterPro" id="IPR036621">
    <property type="entry name" value="Anticodon-bd_dom_sf"/>
</dbReference>
<feature type="transmembrane region" description="Helical" evidence="16">
    <location>
        <begin position="427"/>
        <end position="445"/>
    </location>
</feature>
<comment type="catalytic activity">
    <reaction evidence="14">
        <text>tRNA(Pro) + L-proline + ATP = L-prolyl-tRNA(Pro) + AMP + diphosphate</text>
        <dbReference type="Rhea" id="RHEA:14305"/>
        <dbReference type="Rhea" id="RHEA-COMP:9700"/>
        <dbReference type="Rhea" id="RHEA-COMP:9702"/>
        <dbReference type="ChEBI" id="CHEBI:30616"/>
        <dbReference type="ChEBI" id="CHEBI:33019"/>
        <dbReference type="ChEBI" id="CHEBI:60039"/>
        <dbReference type="ChEBI" id="CHEBI:78442"/>
        <dbReference type="ChEBI" id="CHEBI:78532"/>
        <dbReference type="ChEBI" id="CHEBI:456215"/>
        <dbReference type="EC" id="6.1.1.15"/>
    </reaction>
</comment>
<comment type="similarity">
    <text evidence="3">Belongs to the class-II aminoacyl-tRNA synthetase family.</text>
</comment>
<evidence type="ECO:0000256" key="16">
    <source>
        <dbReference type="SAM" id="Phobius"/>
    </source>
</evidence>
<comment type="subcellular location">
    <subcellularLocation>
        <location evidence="1">Membrane</location>
        <topology evidence="1">Multi-pass membrane protein</topology>
    </subcellularLocation>
</comment>
<feature type="transmembrane region" description="Helical" evidence="16">
    <location>
        <begin position="90"/>
        <end position="109"/>
    </location>
</feature>
<dbReference type="InterPro" id="IPR001734">
    <property type="entry name" value="Na/solute_symporter"/>
</dbReference>
<organism evidence="18 19">
    <name type="scientific">Exophiala sideris</name>
    <dbReference type="NCBI Taxonomy" id="1016849"/>
    <lineage>
        <taxon>Eukaryota</taxon>
        <taxon>Fungi</taxon>
        <taxon>Dikarya</taxon>
        <taxon>Ascomycota</taxon>
        <taxon>Pezizomycotina</taxon>
        <taxon>Eurotiomycetes</taxon>
        <taxon>Chaetothyriomycetidae</taxon>
        <taxon>Chaetothyriales</taxon>
        <taxon>Herpotrichiellaceae</taxon>
        <taxon>Exophiala</taxon>
    </lineage>
</organism>
<protein>
    <recommendedName>
        <fullName evidence="4">proline--tRNA ligase</fullName>
        <ecNumber evidence="4">6.1.1.15</ecNumber>
    </recommendedName>
    <alternativeName>
        <fullName evidence="13">Prolyl-tRNA synthetase</fullName>
    </alternativeName>
</protein>
<feature type="compositionally biased region" description="Basic and acidic residues" evidence="15">
    <location>
        <begin position="680"/>
        <end position="709"/>
    </location>
</feature>
<keyword evidence="7" id="KW-0547">Nucleotide-binding</keyword>
<dbReference type="EMBL" id="JAVRRF010000005">
    <property type="protein sequence ID" value="KAK5065857.1"/>
    <property type="molecule type" value="Genomic_DNA"/>
</dbReference>
<name>A0ABR0JIS5_9EURO</name>
<dbReference type="InterPro" id="IPR004499">
    <property type="entry name" value="Pro-tRNA-ligase_IIa_arc-type"/>
</dbReference>
<dbReference type="NCBIfam" id="TIGR00408">
    <property type="entry name" value="proS_fam_I"/>
    <property type="match status" value="1"/>
</dbReference>
<dbReference type="Gene3D" id="3.40.50.800">
    <property type="entry name" value="Anticodon-binding domain"/>
    <property type="match status" value="1"/>
</dbReference>
<feature type="transmembrane region" description="Helical" evidence="16">
    <location>
        <begin position="190"/>
        <end position="212"/>
    </location>
</feature>
<dbReference type="SUPFAM" id="SSF55681">
    <property type="entry name" value="Class II aaRS and biotin synthetases"/>
    <property type="match status" value="1"/>
</dbReference>
<reference evidence="18 19" key="1">
    <citation type="submission" date="2023-08" db="EMBL/GenBank/DDBJ databases">
        <title>Black Yeasts Isolated from many extreme environments.</title>
        <authorList>
            <person name="Coleine C."/>
            <person name="Stajich J.E."/>
            <person name="Selbmann L."/>
        </authorList>
    </citation>
    <scope>NUCLEOTIDE SEQUENCE [LARGE SCALE GENOMIC DNA]</scope>
    <source>
        <strain evidence="18 19">CCFEE 6328</strain>
    </source>
</reference>
<dbReference type="SUPFAM" id="SSF64586">
    <property type="entry name" value="C-terminal domain of ProRS"/>
    <property type="match status" value="1"/>
</dbReference>
<dbReference type="Pfam" id="PF00474">
    <property type="entry name" value="SSF"/>
    <property type="match status" value="1"/>
</dbReference>
<dbReference type="SMART" id="SM00946">
    <property type="entry name" value="ProRS-C_1"/>
    <property type="match status" value="1"/>
</dbReference>
<dbReference type="CDD" id="cd00778">
    <property type="entry name" value="ProRS_core_arch_euk"/>
    <property type="match status" value="1"/>
</dbReference>
<dbReference type="PANTHER" id="PTHR43382">
    <property type="entry name" value="PROLYL-TRNA SYNTHETASE"/>
    <property type="match status" value="1"/>
</dbReference>
<evidence type="ECO:0000256" key="13">
    <source>
        <dbReference type="ARBA" id="ARBA00029731"/>
    </source>
</evidence>
<dbReference type="InterPro" id="IPR038377">
    <property type="entry name" value="Na/Glc_symporter_sf"/>
</dbReference>
<feature type="transmembrane region" description="Helical" evidence="16">
    <location>
        <begin position="396"/>
        <end position="415"/>
    </location>
</feature>
<dbReference type="HAMAP" id="MF_01571">
    <property type="entry name" value="Pro_tRNA_synth_type3"/>
    <property type="match status" value="1"/>
</dbReference>
<dbReference type="InterPro" id="IPR017449">
    <property type="entry name" value="Pro-tRNA_synth_II"/>
</dbReference>
<evidence type="ECO:0000256" key="15">
    <source>
        <dbReference type="SAM" id="MobiDB-lite"/>
    </source>
</evidence>
<feature type="transmembrane region" description="Helical" evidence="16">
    <location>
        <begin position="12"/>
        <end position="32"/>
    </location>
</feature>
<dbReference type="InterPro" id="IPR004154">
    <property type="entry name" value="Anticodon-bd"/>
</dbReference>
<dbReference type="EC" id="6.1.1.15" evidence="4"/>
<dbReference type="InterPro" id="IPR016061">
    <property type="entry name" value="Pro-tRNA_ligase_II_C"/>
</dbReference>
<feature type="transmembrane region" description="Helical" evidence="16">
    <location>
        <begin position="452"/>
        <end position="472"/>
    </location>
</feature>
<dbReference type="PROSITE" id="PS50862">
    <property type="entry name" value="AA_TRNA_LIGASE_II"/>
    <property type="match status" value="1"/>
</dbReference>
<sequence length="1244" mass="138531">MAVELLTQADGYGIIIGLSVLFCLIIIAAVRIQKRYLSEDSDHSEMFMVANRSVGTGLTASAVFSSWMWINESVFSAAYTYKWGIALPIWWASGLSFQIALMAVLGIVAKLRVPYAHTSLEIIKMRYGKYAHWLFILLNLVNNVFGCGSMILAGAQLVTGMTGMHVIAACILIPAGVVIYTAVGGLKATFLTDFLHTTIALILLIYFSLAVLTNEHIGGPSGLYEKVKATNDYIPGNYKGSLLTMKSKSSLLFGLVLKFGNLALVLMDTAFWQKSFASEVHSTVPAYDLVSVVILAIPWCTGTIIGLSARAIEKTPVWFDYPNTLTVTQVNSGLVMPYVLRSLLGSGATAGLLVLVFMAITSTVSSSMIAVSSIISLDFFRTYIDPRASDRKTLKVSHWGVVFHGCFMAGFAIMLEYAGATNNWSTYFRPIIACPGILPMILTLPWSRQTKLGAILGPILGLLSGVATWLSLSWKWSGVINITSTQDQLPGLYGAIVSFFSPALYSIIISLIWPSRFDWREFLRIDLIEDSSQPNSSLQSKLPSSEVVNETLDTEEGSEKGTYLTGGEKGGPLTGAPHHPVNARLPIDEVVHPFDNETLRHIKKWFKIASIYFVINVLVTIVLWPLPLYRDWIFTKSFFGGWITMAIIWHFAAIFAVIVYPFWDGRHEIARAVRGMTELPSREKAPKDKTSKKMDKKPAPEKGIGKAEAKTPQSKAGGKKKKMEGAALIGIDVSKDTDFSEWYQQVLLKGDMLDYYDISGCYILKPPSQFIWDGVRDWFDSRIKKMGVKNCSFPLFVSEDVLNREKAHIEGFAAEVAWVTHGGSTKLEKKIAIRPTSETVMYPYYAKWIQSYRDLPLKLNQWNSVVRWEFKHPQPFLRTREFHWQEGHTAHLTEQEAGKEVLDILDLYAGVYEQLLAVPVIKGRKTEKEKFAGGYYTTTVEGYIPATGRGIQGATSHCLGQNFSKMFGITVQDPNAKSEEEKKDPLYVWQNSWGLSTRVIGVMVMIHGDDRGLVLPPRIVETQVVIVPVGVTAKMTDEEREALYKEIDGLKEVLKAVGVRVETDFREGYSPGWKFNDWELKGVPLRLEFGPGESKGHFVTTSRRDLPKADSKGQIAITELNTAVPELLETIQKDLYDRADAKYKSHIKKITNWDDFVPTLNDKNVILLPHCLTETCEDQIKDLSARKAEEQSGVPQDERAPSMGAKSLCIPFEQPEGIEKGVTKCGNPNCSNLAEAWCMFGRSY</sequence>
<evidence type="ECO:0000256" key="5">
    <source>
        <dbReference type="ARBA" id="ARBA00022598"/>
    </source>
</evidence>
<keyword evidence="6 16" id="KW-0812">Transmembrane</keyword>
<dbReference type="Proteomes" id="UP001345691">
    <property type="component" value="Unassembled WGS sequence"/>
</dbReference>
<keyword evidence="12" id="KW-0030">Aminoacyl-tRNA synthetase</keyword>
<keyword evidence="19" id="KW-1185">Reference proteome</keyword>
<evidence type="ECO:0000256" key="1">
    <source>
        <dbReference type="ARBA" id="ARBA00004141"/>
    </source>
</evidence>
<evidence type="ECO:0000313" key="19">
    <source>
        <dbReference type="Proteomes" id="UP001345691"/>
    </source>
</evidence>
<dbReference type="InterPro" id="IPR002316">
    <property type="entry name" value="Pro-tRNA-ligase_IIa"/>
</dbReference>
<evidence type="ECO:0000256" key="9">
    <source>
        <dbReference type="ARBA" id="ARBA00022917"/>
    </source>
</evidence>
<evidence type="ECO:0000256" key="4">
    <source>
        <dbReference type="ARBA" id="ARBA00012831"/>
    </source>
</evidence>
<comment type="caution">
    <text evidence="18">The sequence shown here is derived from an EMBL/GenBank/DDBJ whole genome shotgun (WGS) entry which is preliminary data.</text>
</comment>
<dbReference type="InterPro" id="IPR006195">
    <property type="entry name" value="aa-tRNA-synth_II"/>
</dbReference>
<accession>A0ABR0JIS5</accession>
<feature type="region of interest" description="Disordered" evidence="15">
    <location>
        <begin position="680"/>
        <end position="719"/>
    </location>
</feature>
<dbReference type="Gene3D" id="3.30.110.30">
    <property type="entry name" value="C-terminal domain of ProRS"/>
    <property type="match status" value="1"/>
</dbReference>
<evidence type="ECO:0000256" key="7">
    <source>
        <dbReference type="ARBA" id="ARBA00022741"/>
    </source>
</evidence>
<dbReference type="Pfam" id="PF00587">
    <property type="entry name" value="tRNA-synt_2b"/>
    <property type="match status" value="1"/>
</dbReference>
<dbReference type="InterPro" id="IPR045864">
    <property type="entry name" value="aa-tRNA-synth_II/BPL/LPL"/>
</dbReference>
<dbReference type="InterPro" id="IPR033721">
    <property type="entry name" value="ProRS_core_arch_euk"/>
</dbReference>
<feature type="transmembrane region" description="Helical" evidence="16">
    <location>
        <begin position="638"/>
        <end position="663"/>
    </location>
</feature>
<feature type="transmembrane region" description="Helical" evidence="16">
    <location>
        <begin position="251"/>
        <end position="272"/>
    </location>
</feature>
<dbReference type="InterPro" id="IPR002314">
    <property type="entry name" value="aa-tRNA-synt_IIb"/>
</dbReference>
<keyword evidence="11 16" id="KW-0472">Membrane</keyword>
<feature type="compositionally biased region" description="Polar residues" evidence="15">
    <location>
        <begin position="533"/>
        <end position="548"/>
    </location>
</feature>
<feature type="transmembrane region" description="Helical" evidence="16">
    <location>
        <begin position="164"/>
        <end position="183"/>
    </location>
</feature>
<keyword evidence="10 16" id="KW-1133">Transmembrane helix</keyword>
<evidence type="ECO:0000256" key="12">
    <source>
        <dbReference type="ARBA" id="ARBA00023146"/>
    </source>
</evidence>
<feature type="transmembrane region" description="Helical" evidence="16">
    <location>
        <begin position="350"/>
        <end position="375"/>
    </location>
</feature>
<dbReference type="Pfam" id="PF03129">
    <property type="entry name" value="HGTP_anticodon"/>
    <property type="match status" value="1"/>
</dbReference>
<keyword evidence="9" id="KW-0648">Protein biosynthesis</keyword>
<feature type="transmembrane region" description="Helical" evidence="16">
    <location>
        <begin position="284"/>
        <end position="309"/>
    </location>
</feature>
<evidence type="ECO:0000259" key="17">
    <source>
        <dbReference type="PROSITE" id="PS50862"/>
    </source>
</evidence>
<feature type="domain" description="Aminoacyl-transfer RNA synthetases class-II family profile" evidence="17">
    <location>
        <begin position="775"/>
        <end position="1016"/>
    </location>
</feature>
<dbReference type="PANTHER" id="PTHR43382:SF2">
    <property type="entry name" value="BIFUNCTIONAL GLUTAMATE_PROLINE--TRNA LIGASE"/>
    <property type="match status" value="1"/>
</dbReference>
<dbReference type="PRINTS" id="PR01046">
    <property type="entry name" value="TRNASYNTHPRO"/>
</dbReference>
<dbReference type="SUPFAM" id="SSF52954">
    <property type="entry name" value="Class II aaRS ABD-related"/>
    <property type="match status" value="1"/>
</dbReference>
<comment type="similarity">
    <text evidence="2">Belongs to the sodium:solute symporter (SSF) (TC 2.A.21) family.</text>
</comment>
<proteinExistence type="inferred from homology"/>
<dbReference type="Gene3D" id="3.30.930.10">
    <property type="entry name" value="Bira Bifunctional Protein, Domain 2"/>
    <property type="match status" value="1"/>
</dbReference>
<evidence type="ECO:0000256" key="10">
    <source>
        <dbReference type="ARBA" id="ARBA00022989"/>
    </source>
</evidence>
<gene>
    <name evidence="18" type="ORF">LTR69_003407</name>
</gene>
<feature type="transmembrane region" description="Helical" evidence="16">
    <location>
        <begin position="53"/>
        <end position="70"/>
    </location>
</feature>
<keyword evidence="5" id="KW-0436">Ligase</keyword>
<evidence type="ECO:0000313" key="18">
    <source>
        <dbReference type="EMBL" id="KAK5065857.1"/>
    </source>
</evidence>
<evidence type="ECO:0000256" key="8">
    <source>
        <dbReference type="ARBA" id="ARBA00022840"/>
    </source>
</evidence>
<feature type="region of interest" description="Disordered" evidence="15">
    <location>
        <begin position="533"/>
        <end position="571"/>
    </location>
</feature>
<evidence type="ECO:0000256" key="14">
    <source>
        <dbReference type="ARBA" id="ARBA00047671"/>
    </source>
</evidence>
<dbReference type="Gene3D" id="1.20.1730.10">
    <property type="entry name" value="Sodium/glucose cotransporter"/>
    <property type="match status" value="1"/>
</dbReference>
<dbReference type="PROSITE" id="PS50283">
    <property type="entry name" value="NA_SOLUT_SYMP_3"/>
    <property type="match status" value="1"/>
</dbReference>
<feature type="transmembrane region" description="Helical" evidence="16">
    <location>
        <begin position="605"/>
        <end position="626"/>
    </location>
</feature>
<dbReference type="Pfam" id="PF09180">
    <property type="entry name" value="ProRS-C_1"/>
    <property type="match status" value="1"/>
</dbReference>
<evidence type="ECO:0000256" key="2">
    <source>
        <dbReference type="ARBA" id="ARBA00006434"/>
    </source>
</evidence>
<evidence type="ECO:0000256" key="6">
    <source>
        <dbReference type="ARBA" id="ARBA00022692"/>
    </source>
</evidence>